<evidence type="ECO:0000256" key="7">
    <source>
        <dbReference type="ARBA" id="ARBA00038093"/>
    </source>
</evidence>
<gene>
    <name evidence="9" type="ORF">PJF56_10860</name>
</gene>
<comment type="cofactor">
    <cofactor evidence="1">
        <name>Mg(2+)</name>
        <dbReference type="ChEBI" id="CHEBI:18420"/>
    </cofactor>
</comment>
<name>A0ABT7BJL7_9CYAN</name>
<dbReference type="RefSeq" id="WP_283762674.1">
    <property type="nucleotide sequence ID" value="NZ_JAQPOK010000084.1"/>
</dbReference>
<accession>A0ABT7BJL7</accession>
<evidence type="ECO:0000313" key="10">
    <source>
        <dbReference type="Proteomes" id="UP001231370"/>
    </source>
</evidence>
<keyword evidence="10" id="KW-1185">Reference proteome</keyword>
<evidence type="ECO:0000256" key="4">
    <source>
        <dbReference type="ARBA" id="ARBA00022723"/>
    </source>
</evidence>
<proteinExistence type="inferred from homology"/>
<dbReference type="Gene3D" id="3.40.50.1010">
    <property type="entry name" value="5'-nuclease"/>
    <property type="match status" value="1"/>
</dbReference>
<comment type="caution">
    <text evidence="9">The sequence shown here is derived from an EMBL/GenBank/DDBJ whole genome shotgun (WGS) entry which is preliminary data.</text>
</comment>
<keyword evidence="3" id="KW-0540">Nuclease</keyword>
<evidence type="ECO:0000256" key="3">
    <source>
        <dbReference type="ARBA" id="ARBA00022722"/>
    </source>
</evidence>
<keyword evidence="4" id="KW-0479">Metal-binding</keyword>
<dbReference type="Proteomes" id="UP001231370">
    <property type="component" value="Unassembled WGS sequence"/>
</dbReference>
<dbReference type="InterPro" id="IPR050556">
    <property type="entry name" value="Type_II_TA_system_RNase"/>
</dbReference>
<evidence type="ECO:0000256" key="5">
    <source>
        <dbReference type="ARBA" id="ARBA00022801"/>
    </source>
</evidence>
<evidence type="ECO:0000259" key="8">
    <source>
        <dbReference type="Pfam" id="PF01850"/>
    </source>
</evidence>
<dbReference type="SUPFAM" id="SSF88723">
    <property type="entry name" value="PIN domain-like"/>
    <property type="match status" value="1"/>
</dbReference>
<keyword evidence="6" id="KW-0460">Magnesium</keyword>
<dbReference type="PANTHER" id="PTHR33653:SF1">
    <property type="entry name" value="RIBONUCLEASE VAPC2"/>
    <property type="match status" value="1"/>
</dbReference>
<organism evidence="9 10">
    <name type="scientific">Roseofilum halophilum BLCC-M91</name>
    <dbReference type="NCBI Taxonomy" id="3022259"/>
    <lineage>
        <taxon>Bacteria</taxon>
        <taxon>Bacillati</taxon>
        <taxon>Cyanobacteriota</taxon>
        <taxon>Cyanophyceae</taxon>
        <taxon>Desertifilales</taxon>
        <taxon>Desertifilaceae</taxon>
        <taxon>Roseofilum</taxon>
        <taxon>Roseofilum halophilum</taxon>
    </lineage>
</organism>
<keyword evidence="5" id="KW-0378">Hydrolase</keyword>
<comment type="similarity">
    <text evidence="7">Belongs to the PINc/VapC protein family.</text>
</comment>
<reference evidence="9 10" key="1">
    <citation type="submission" date="2023-01" db="EMBL/GenBank/DDBJ databases">
        <title>Novel diversity within Roseofilum (Cyanobacteria; Desertifilaceae) from marine benthic mats with descriptions of four novel species.</title>
        <authorList>
            <person name="Wang Y."/>
            <person name="Berthold D.E."/>
            <person name="Hu J."/>
            <person name="Lefler F.W."/>
            <person name="Laughinghouse H.D. IV."/>
        </authorList>
    </citation>
    <scope>NUCLEOTIDE SEQUENCE [LARGE SCALE GENOMIC DNA]</scope>
    <source>
        <strain evidence="9 10">BLCC-M91</strain>
    </source>
</reference>
<dbReference type="EMBL" id="JAQPOK010000084">
    <property type="protein sequence ID" value="MDJ1179365.1"/>
    <property type="molecule type" value="Genomic_DNA"/>
</dbReference>
<evidence type="ECO:0000256" key="2">
    <source>
        <dbReference type="ARBA" id="ARBA00022649"/>
    </source>
</evidence>
<keyword evidence="2" id="KW-1277">Toxin-antitoxin system</keyword>
<protein>
    <submittedName>
        <fullName evidence="9">Type II toxin-antitoxin system VapC family toxin</fullName>
    </submittedName>
</protein>
<feature type="domain" description="PIN" evidence="8">
    <location>
        <begin position="7"/>
        <end position="130"/>
    </location>
</feature>
<sequence>MGRARLVVIDPSAILAIMYAEPEEPIFLDLMEMNETCLLSAPGYVELSIVLGTRYGEEGLEYLEQLLQELSITVVPFTPEQARLAAEAFLKFGKGRHPAKLNMGDCFSYGLAKAMNQPLLFKGNDFIQTDIERVNTNDS</sequence>
<evidence type="ECO:0000313" key="9">
    <source>
        <dbReference type="EMBL" id="MDJ1179365.1"/>
    </source>
</evidence>
<evidence type="ECO:0000256" key="6">
    <source>
        <dbReference type="ARBA" id="ARBA00022842"/>
    </source>
</evidence>
<dbReference type="InterPro" id="IPR029060">
    <property type="entry name" value="PIN-like_dom_sf"/>
</dbReference>
<dbReference type="InterPro" id="IPR002716">
    <property type="entry name" value="PIN_dom"/>
</dbReference>
<dbReference type="PANTHER" id="PTHR33653">
    <property type="entry name" value="RIBONUCLEASE VAPC2"/>
    <property type="match status" value="1"/>
</dbReference>
<dbReference type="Pfam" id="PF01850">
    <property type="entry name" value="PIN"/>
    <property type="match status" value="1"/>
</dbReference>
<dbReference type="CDD" id="cd09871">
    <property type="entry name" value="PIN_MtVapC28-VapC30-like"/>
    <property type="match status" value="1"/>
</dbReference>
<evidence type="ECO:0000256" key="1">
    <source>
        <dbReference type="ARBA" id="ARBA00001946"/>
    </source>
</evidence>